<dbReference type="EMBL" id="CP042469">
    <property type="protein sequence ID" value="QOX63082.1"/>
    <property type="molecule type" value="Genomic_DNA"/>
</dbReference>
<dbReference type="Proteomes" id="UP000594014">
    <property type="component" value="Chromosome"/>
</dbReference>
<name>A0ACD1A9E2_9FIRM</name>
<organism evidence="1 2">
    <name type="scientific">Anoxybacterium hadale</name>
    <dbReference type="NCBI Taxonomy" id="3408580"/>
    <lineage>
        <taxon>Bacteria</taxon>
        <taxon>Bacillati</taxon>
        <taxon>Bacillota</taxon>
        <taxon>Clostridia</taxon>
        <taxon>Peptostreptococcales</taxon>
        <taxon>Anaerovoracaceae</taxon>
        <taxon>Anoxybacterium</taxon>
    </lineage>
</organism>
<proteinExistence type="predicted"/>
<protein>
    <submittedName>
        <fullName evidence="1">ABC transporter ATP-binding protein</fullName>
    </submittedName>
</protein>
<sequence>MDELLIKGENLVKEYGGVVKTRALNGVDLKIGNREFSCIIGPSGCGKSTLLNLLGALDRPDGGSLQFRGIELSSMSENELAAFRNKSIGFVFQFHHLLPEFNALENVLLPSWIKTGRVNQNRQKHAIELLELVGLEGKIMNPANNLSGGQQQRVSIARALINSPELVLADEPTGNLDSESTEQVYELLRMINREMGTTFLIVTHDRNIAQKCDRIIEMKDGRIISD</sequence>
<evidence type="ECO:0000313" key="1">
    <source>
        <dbReference type="EMBL" id="QOX63082.1"/>
    </source>
</evidence>
<accession>A0ACD1A9E2</accession>
<keyword evidence="1" id="KW-0547">Nucleotide-binding</keyword>
<evidence type="ECO:0000313" key="2">
    <source>
        <dbReference type="Proteomes" id="UP000594014"/>
    </source>
</evidence>
<keyword evidence="1" id="KW-0067">ATP-binding</keyword>
<keyword evidence="2" id="KW-1185">Reference proteome</keyword>
<reference evidence="1" key="1">
    <citation type="submission" date="2019-08" db="EMBL/GenBank/DDBJ databases">
        <title>Genome sequence of Clostridiales bacterium MT110.</title>
        <authorList>
            <person name="Cao J."/>
        </authorList>
    </citation>
    <scope>NUCLEOTIDE SEQUENCE</scope>
    <source>
        <strain evidence="1">MT110</strain>
    </source>
</reference>
<gene>
    <name evidence="1" type="ORF">FRZ06_06870</name>
</gene>